<dbReference type="Pfam" id="PF06979">
    <property type="entry name" value="TMEM70"/>
    <property type="match status" value="1"/>
</dbReference>
<evidence type="ECO:0000313" key="2">
    <source>
        <dbReference type="Proteomes" id="UP001165060"/>
    </source>
</evidence>
<organism evidence="1 2">
    <name type="scientific">Tetraparma gracilis</name>
    <dbReference type="NCBI Taxonomy" id="2962635"/>
    <lineage>
        <taxon>Eukaryota</taxon>
        <taxon>Sar</taxon>
        <taxon>Stramenopiles</taxon>
        <taxon>Ochrophyta</taxon>
        <taxon>Bolidophyceae</taxon>
        <taxon>Parmales</taxon>
        <taxon>Triparmaceae</taxon>
        <taxon>Tetraparma</taxon>
    </lineage>
</organism>
<dbReference type="InterPro" id="IPR009724">
    <property type="entry name" value="TMEM70"/>
</dbReference>
<dbReference type="Proteomes" id="UP001165060">
    <property type="component" value="Unassembled WGS sequence"/>
</dbReference>
<reference evidence="1 2" key="1">
    <citation type="journal article" date="2023" name="Commun. Biol.">
        <title>Genome analysis of Parmales, the sister group of diatoms, reveals the evolutionary specialization of diatoms from phago-mixotrophs to photoautotrophs.</title>
        <authorList>
            <person name="Ban H."/>
            <person name="Sato S."/>
            <person name="Yoshikawa S."/>
            <person name="Yamada K."/>
            <person name="Nakamura Y."/>
            <person name="Ichinomiya M."/>
            <person name="Sato N."/>
            <person name="Blanc-Mathieu R."/>
            <person name="Endo H."/>
            <person name="Kuwata A."/>
            <person name="Ogata H."/>
        </authorList>
    </citation>
    <scope>NUCLEOTIDE SEQUENCE [LARGE SCALE GENOMIC DNA]</scope>
</reference>
<gene>
    <name evidence="1" type="ORF">TeGR_g4584</name>
</gene>
<dbReference type="PANTHER" id="PTHR13281">
    <property type="entry name" value="TRANSMEMBRANE PROTEIN 70, MITOCHONDRIAL"/>
    <property type="match status" value="1"/>
</dbReference>
<dbReference type="EMBL" id="BRYB01001393">
    <property type="protein sequence ID" value="GMI24706.1"/>
    <property type="molecule type" value="Genomic_DNA"/>
</dbReference>
<accession>A0ABQ6MEQ6</accession>
<dbReference type="PANTHER" id="PTHR13281:SF0">
    <property type="entry name" value="TRANSMEMBRANE PROTEIN 70, MITOCHONDRIAL"/>
    <property type="match status" value="1"/>
</dbReference>
<sequence length="176" mass="18712">MRPSALRCLSSASGQPPEPPKVVYTGPFAGVTLRLKRVSVMTASIGLFGMPTLVYLNKGISLMGQLAVSGTATLAAVGSTLLLNYCVTPYVHELREVGGSYEATTATMWGTRMNTKFGLDEVVGVAKANTSRPFCNFLAAGKPLYIHGEMMADKGLAKKLLQRPLSKAEMEGKPGE</sequence>
<evidence type="ECO:0000313" key="1">
    <source>
        <dbReference type="EMBL" id="GMI24706.1"/>
    </source>
</evidence>
<proteinExistence type="predicted"/>
<evidence type="ECO:0008006" key="3">
    <source>
        <dbReference type="Google" id="ProtNLM"/>
    </source>
</evidence>
<keyword evidence="2" id="KW-1185">Reference proteome</keyword>
<dbReference type="InterPro" id="IPR045325">
    <property type="entry name" value="TMEM70/TMEM186/TMEM223"/>
</dbReference>
<comment type="caution">
    <text evidence="1">The sequence shown here is derived from an EMBL/GenBank/DDBJ whole genome shotgun (WGS) entry which is preliminary data.</text>
</comment>
<protein>
    <recommendedName>
        <fullName evidence="3">Transmembrane protein 186</fullName>
    </recommendedName>
</protein>
<name>A0ABQ6MEQ6_9STRA</name>